<dbReference type="Gene3D" id="2.60.120.260">
    <property type="entry name" value="Galactose-binding domain-like"/>
    <property type="match status" value="2"/>
</dbReference>
<feature type="non-terminal residue" evidence="6">
    <location>
        <position position="1"/>
    </location>
</feature>
<keyword evidence="2" id="KW-0964">Secreted</keyword>
<dbReference type="SUPFAM" id="SSF49478">
    <property type="entry name" value="Cna protein B-type domain"/>
    <property type="match status" value="4"/>
</dbReference>
<keyword evidence="3" id="KW-0732">Signal</keyword>
<evidence type="ECO:0000313" key="6">
    <source>
        <dbReference type="EMBL" id="RRR43047.1"/>
    </source>
</evidence>
<evidence type="ECO:0000256" key="1">
    <source>
        <dbReference type="ARBA" id="ARBA00007257"/>
    </source>
</evidence>
<gene>
    <name evidence="6" type="ORF">EJA00_10445</name>
</gene>
<dbReference type="EMBL" id="RSDG01000103">
    <property type="protein sequence ID" value="RRR43047.1"/>
    <property type="molecule type" value="Genomic_DNA"/>
</dbReference>
<proteinExistence type="inferred from homology"/>
<reference evidence="6 7" key="1">
    <citation type="submission" date="2018-11" db="EMBL/GenBank/DDBJ databases">
        <authorList>
            <person name="Stevens M.J."/>
            <person name="Cernela N."/>
            <person name="Spoerry Serrano N."/>
            <person name="Schmitt S."/>
            <person name="Schrenzel J."/>
            <person name="Stephan R."/>
        </authorList>
    </citation>
    <scope>NUCLEOTIDE SEQUENCE [LARGE SCALE GENOMIC DNA]</scope>
    <source>
        <strain evidence="6 7">SS1014</strain>
    </source>
</reference>
<comment type="caution">
    <text evidence="6">The sequence shown here is derived from an EMBL/GenBank/DDBJ whole genome shotgun (WGS) entry which is preliminary data.</text>
</comment>
<evidence type="ECO:0000256" key="3">
    <source>
        <dbReference type="ARBA" id="ARBA00022729"/>
    </source>
</evidence>
<accession>A0A3R8XIP8</accession>
<reference evidence="6 7" key="2">
    <citation type="submission" date="2018-12" db="EMBL/GenBank/DDBJ databases">
        <title>Whole-genome sequences of fifteen clinical Streptococcus suis strains isolated from pigs between 2006 and 2018.</title>
        <authorList>
            <person name="Stevens M.J.A."/>
            <person name="Cernela N."/>
            <person name="Spoerry Serrano N."/>
            <person name="Schmitt S."/>
            <person name="Schrenzel J."/>
            <person name="Stephan R."/>
        </authorList>
    </citation>
    <scope>NUCLEOTIDE SEQUENCE [LARGE SCALE GENOMIC DNA]</scope>
    <source>
        <strain evidence="6 7">SS1014</strain>
    </source>
</reference>
<dbReference type="InterPro" id="IPR000421">
    <property type="entry name" value="FA58C"/>
</dbReference>
<dbReference type="Gene3D" id="2.60.40.10">
    <property type="entry name" value="Immunoglobulins"/>
    <property type="match status" value="18"/>
</dbReference>
<name>A0A3R8XIP8_STRSU</name>
<protein>
    <recommendedName>
        <fullName evidence="5">F5/8 type C domain-containing protein</fullName>
    </recommendedName>
</protein>
<dbReference type="InterPro" id="IPR013783">
    <property type="entry name" value="Ig-like_fold"/>
</dbReference>
<keyword evidence="4" id="KW-0812">Transmembrane</keyword>
<evidence type="ECO:0000313" key="7">
    <source>
        <dbReference type="Proteomes" id="UP000273973"/>
    </source>
</evidence>
<feature type="transmembrane region" description="Helical" evidence="4">
    <location>
        <begin position="2425"/>
        <end position="2445"/>
    </location>
</feature>
<evidence type="ECO:0000259" key="5">
    <source>
        <dbReference type="PROSITE" id="PS50022"/>
    </source>
</evidence>
<dbReference type="SUPFAM" id="SSF49785">
    <property type="entry name" value="Galactose-binding domain-like"/>
    <property type="match status" value="2"/>
</dbReference>
<dbReference type="InterPro" id="IPR008979">
    <property type="entry name" value="Galactose-bd-like_sf"/>
</dbReference>
<evidence type="ECO:0000256" key="4">
    <source>
        <dbReference type="SAM" id="Phobius"/>
    </source>
</evidence>
<keyword evidence="4" id="KW-0472">Membrane</keyword>
<dbReference type="PROSITE" id="PS50022">
    <property type="entry name" value="FA58C_3"/>
    <property type="match status" value="1"/>
</dbReference>
<dbReference type="PANTHER" id="PTHR36108:SF13">
    <property type="entry name" value="COLOSSIN-B-RELATED"/>
    <property type="match status" value="1"/>
</dbReference>
<comment type="similarity">
    <text evidence="1">Belongs to the serine-aspartate repeat-containing protein (SDr) family.</text>
</comment>
<keyword evidence="4" id="KW-1133">Transmembrane helix</keyword>
<dbReference type="Pfam" id="PF17802">
    <property type="entry name" value="SpaA"/>
    <property type="match status" value="16"/>
</dbReference>
<evidence type="ECO:0000256" key="2">
    <source>
        <dbReference type="ARBA" id="ARBA00022525"/>
    </source>
</evidence>
<dbReference type="Pfam" id="PF00754">
    <property type="entry name" value="F5_F8_type_C"/>
    <property type="match status" value="2"/>
</dbReference>
<sequence length="2455" mass="271770">YYRREADTLAWGGAYPVDWYSLRLRKVGNENGQKRPLQGAVFTLSRDGKVVRRVTSDSDGILNIRDVYGGTYKLREVSAPEGYALDPTEKEIVIRNADNITIDGRPYNANTPPEIVNTKYISLQIDKYTQGETRRLKGAVFRLRSKENNRYSVTLGENASSATFLFTNLAKGTYVLEELTAPAGYKKITPIEIEVYEDAGVLKVRKVTDTNHIQSGHVFESNGTFRMNVVNEDINQEFTKVNTERQPLADAIFELRKMKQGGYDVIRRGIATNTAGKFRLNNLQPDSQYEVWETVAPEGYEKPTSAVAKFRVTADGQIEFTENSSTIINRRPDNKKFQFRVVKVDAVTNQPITSQSRIGITDANGSVIGGQVATFTSGGTYTFHNQNQNFVAGTYYIKEFAAPNGYNILPEPIPFTVNNDGTFDTTNPNLLISNKGGNQPITLEIRVKNYKKATLRFTKRIKGIEDVQGAISGNVTFRLTKDNDSSFTAVEKTQSGNSDFVIENLAPGTYTLEEVTPPQGYVKEKATYKVEVSNDGSIKYYKNISQVSVIKSEHFNRYINNTTDANMIDGSDTSELIFDTNVNGQSNIQAESYLGVDLGSTQRVTHIRVLQGRAGNHTDRMAKAILEYSEDGVSYTVIQNGTSNHFTDRLIDLDVSINARYVRIRNAELVVNKWMAVQEFQVQADAQTILSSQAGQNGKILVGNIQNPSIAIVKVNPQDEVMTGANLTARFKLYKVANDTTYQNVSERIQDSGLVQEFTWQSGSTTASVLSAKELGRYALVETQAPTGYRRLNNPILLDLFETGQSHDGTRNKAVTRFRKVYDTESDLVIDTTNTVNDNTIKLKVKNYPDRYQLKLLKRALDGTTGLVARFELYDSQDRKVAEGRTDREGNSYLFRDLAPGTYRLRETESPRGYYLHNDIRVTIGERGEASIDSGSTELVSIAPANSQNTIELTVKNKPYTAFSIEKVSKLAPTTTLMNVKLEIKAKDGVLSPIFSDEAWHREHYRAEIDTANRALRWWTSAKGNAVFSLPAGTYTVTELEAPAGYERMAPFDIIMTEDGQVVVPTNNAQVEVGEKDNRVHIKLTNVFKPKIKITKVDSREVNRKLAGARFKLFGPDENTQIGQEVTTGSNGEITLPGLEPGTYYLQESQPPTDYQANARKYQIIIAANGSAQITNADGKIEVGTSQNQGADKIIPITVKNERETYDLKILKRDAQNAQQGLIATFGLYNADGISKITEGQTNPSDHSYTFSQLLPGTYVLKEVTPPSGYIQVEPVRLEITQAGQLQILSGDTELLEIGASSGNTLQLTVKNDSKKTLRISKRIKGLEDLPSLITGEMTFTLTKDNDATAVSAVQTHAATEDFVFTNLTYGSYTLVETAPPAGYMVEPITYKVSVSRSGVSLYKVANAAPSERVTGATLFKSPDLSNIQSGQDGNAIDGNDTTAVTYSNFNGQGNNIPAGAYLGVDLQGVKRVRHIHYLQGNQNNPLDRFNRFTLEYSIDGRTYFPLSTYTDHGLVELDTDIVARYIRVRNEEQVVNKWYGVRELRISAQEAESVSLQGGQAFPIGNIQHPEIQIEKQDMSNARINQSVTFKLYKVDDATTTANAAAAIQESNLVQTFTLTNGQASQTLEAKVLGRYALVEVAPPTGYRALAGPVLLDLQTLQQPHSGRQMKTVSRFTLVGTNDKVRIDTNTANVLKFIVKNEPLTYHLKILKRDVNNAATGLDARFELYNEDETSRLDQGNTTQTGNSLTFRNLRPGTYVLKEVTAPTGYNPIQKIKLTISLDGQITIVEGPQDLLEGQAVNANNEIELVVKNRPFTDFSIEKVSNLDPTSNLAGVQLQIKAKNNGPAPLFSNDDWHRQQYRATIDTANKALKWWTQSNDVGNAVFKLPQGTYTISELVAPAGYELLQPFDIIVGADGQVRLANGAPTNAEINTKDNRLNLKLTNIFKPKLKIIKVDSRNETRRLANATFKLFGGDGRTQVGSDLVTGDTGEIETPALTPGTYYLQETQSPAGFQTNGTKYKLIIAADGTTTVENGNDLIAVAPLSTDKVISITVKNKVKTYRLKIKKRDYDQPNNGVSDARFALYPSEGPNADGSNKVQVLINGQMKALEGNSYSHFDNTIDFPNIPPGEYVLREIQAPSGYTKIRDTRLQIGEDGRLTLLDADQALVSVETGQGDTLVMVAKNIRTFNFQIKKVDSTNEATLLDNARFSIYKTDVNWTKGDTALAQGLTSAGIYQTNLEPGYYILKEDQAPSGYLLNRNEYRFQINHDGSIYLHNPDATVSLAPADTNRLVVFTMKNTRTTSQFKLAKRSYRNPDQRLEATFELKERGNAQATAVVKRTTTTGDEVLFDNLPVGKSYILKETVAPDGYQKIEKEIHIDIGADGAITIQDGGDLVSLDNTDSHLIIVKNLRKGEYPKTGGIGIIPYIALGGVMMLLALAVELGKEKRWKHIRK</sequence>
<organism evidence="6 7">
    <name type="scientific">Streptococcus suis</name>
    <dbReference type="NCBI Taxonomy" id="1307"/>
    <lineage>
        <taxon>Bacteria</taxon>
        <taxon>Bacillati</taxon>
        <taxon>Bacillota</taxon>
        <taxon>Bacilli</taxon>
        <taxon>Lactobacillales</taxon>
        <taxon>Streptococcaceae</taxon>
        <taxon>Streptococcus</taxon>
    </lineage>
</organism>
<dbReference type="Proteomes" id="UP000273973">
    <property type="component" value="Unassembled WGS sequence"/>
</dbReference>
<dbReference type="PANTHER" id="PTHR36108">
    <property type="entry name" value="COLOSSIN-B-RELATED"/>
    <property type="match status" value="1"/>
</dbReference>
<feature type="domain" description="F5/8 type C" evidence="5">
    <location>
        <begin position="542"/>
        <end position="687"/>
    </location>
</feature>
<dbReference type="InterPro" id="IPR041033">
    <property type="entry name" value="SpaA_PFL_dom_1"/>
</dbReference>